<keyword evidence="7" id="KW-1185">Reference proteome</keyword>
<evidence type="ECO:0000313" key="6">
    <source>
        <dbReference type="EMBL" id="PSJ06888.1"/>
    </source>
</evidence>
<keyword evidence="6" id="KW-0808">Transferase</keyword>
<comment type="caution">
    <text evidence="6">The sequence shown here is derived from an EMBL/GenBank/DDBJ whole genome shotgun (WGS) entry which is preliminary data.</text>
</comment>
<dbReference type="InterPro" id="IPR007318">
    <property type="entry name" value="Phopholipid_MeTrfase"/>
</dbReference>
<feature type="transmembrane region" description="Helical" evidence="5">
    <location>
        <begin position="12"/>
        <end position="35"/>
    </location>
</feature>
<dbReference type="GO" id="GO:0012505">
    <property type="term" value="C:endomembrane system"/>
    <property type="evidence" value="ECO:0007669"/>
    <property type="project" value="UniProtKB-SubCell"/>
</dbReference>
<accession>A0A2P7N061</accession>
<evidence type="ECO:0000313" key="7">
    <source>
        <dbReference type="Proteomes" id="UP000243002"/>
    </source>
</evidence>
<dbReference type="Gene3D" id="1.20.120.1630">
    <property type="match status" value="1"/>
</dbReference>
<proteinExistence type="predicted"/>
<dbReference type="GO" id="GO:0032259">
    <property type="term" value="P:methylation"/>
    <property type="evidence" value="ECO:0007669"/>
    <property type="project" value="UniProtKB-KW"/>
</dbReference>
<feature type="transmembrane region" description="Helical" evidence="5">
    <location>
        <begin position="145"/>
        <end position="164"/>
    </location>
</feature>
<evidence type="ECO:0000256" key="3">
    <source>
        <dbReference type="ARBA" id="ARBA00022989"/>
    </source>
</evidence>
<dbReference type="EMBL" id="PXXO01000002">
    <property type="protein sequence ID" value="PSJ06888.1"/>
    <property type="molecule type" value="Genomic_DNA"/>
</dbReference>
<keyword evidence="2 5" id="KW-0812">Transmembrane</keyword>
<organism evidence="6 7">
    <name type="scientific">Cyanobium usitatum str. Tous</name>
    <dbReference type="NCBI Taxonomy" id="2116684"/>
    <lineage>
        <taxon>Bacteria</taxon>
        <taxon>Bacillati</taxon>
        <taxon>Cyanobacteriota</taxon>
        <taxon>Cyanophyceae</taxon>
        <taxon>Synechococcales</taxon>
        <taxon>Prochlorococcaceae</taxon>
        <taxon>Cyanobium</taxon>
    </lineage>
</organism>
<evidence type="ECO:0000256" key="1">
    <source>
        <dbReference type="ARBA" id="ARBA00004127"/>
    </source>
</evidence>
<reference evidence="6 7" key="1">
    <citation type="journal article" date="2018" name="Environ. Microbiol.">
        <title>Ecological and genomic features of two widespread freshwater picocyanobacteria.</title>
        <authorList>
            <person name="Cabello-Yeves P.J."/>
            <person name="Picazo A."/>
            <person name="Camacho A."/>
            <person name="Callieri C."/>
            <person name="Rosselli R."/>
            <person name="Roda-Garcia J.J."/>
            <person name="Coutinho F.H."/>
            <person name="Rodriguez-Valera F."/>
        </authorList>
    </citation>
    <scope>NUCLEOTIDE SEQUENCE [LARGE SCALE GENOMIC DNA]</scope>
    <source>
        <strain evidence="6 7">Tous</strain>
    </source>
</reference>
<protein>
    <submittedName>
        <fullName evidence="6">Isoprenylcysteine carboxylmethyltransferase family protein</fullName>
    </submittedName>
</protein>
<keyword evidence="3 5" id="KW-1133">Transmembrane helix</keyword>
<evidence type="ECO:0000256" key="5">
    <source>
        <dbReference type="SAM" id="Phobius"/>
    </source>
</evidence>
<dbReference type="Proteomes" id="UP000243002">
    <property type="component" value="Unassembled WGS sequence"/>
</dbReference>
<dbReference type="Pfam" id="PF04191">
    <property type="entry name" value="PEMT"/>
    <property type="match status" value="1"/>
</dbReference>
<dbReference type="GO" id="GO:0008168">
    <property type="term" value="F:methyltransferase activity"/>
    <property type="evidence" value="ECO:0007669"/>
    <property type="project" value="UniProtKB-KW"/>
</dbReference>
<comment type="subcellular location">
    <subcellularLocation>
        <location evidence="1">Endomembrane system</location>
        <topology evidence="1">Multi-pass membrane protein</topology>
    </subcellularLocation>
</comment>
<evidence type="ECO:0000256" key="4">
    <source>
        <dbReference type="ARBA" id="ARBA00023136"/>
    </source>
</evidence>
<dbReference type="AlphaFoldDB" id="A0A2P7N061"/>
<keyword evidence="6" id="KW-0489">Methyltransferase</keyword>
<evidence type="ECO:0000256" key="2">
    <source>
        <dbReference type="ARBA" id="ARBA00022692"/>
    </source>
</evidence>
<sequence length="173" mass="19521">MVGTAAHRAIEIGGSTGLGLTAIGATGRIWCSFFISGRKDGELVTEGPYSISRNPLYVFSSIGLVGVGLSTETLTYPLLFLVIIGLYYPGIMAREEKRLEELFGESFRQYRQRVPRFWPNAGLYSEPTSWTSNPRLFRRHILSDIWFVWIAAIIELVEGLRNVGWLPHLLTLW</sequence>
<gene>
    <name evidence="6" type="ORF">C7K55_02690</name>
</gene>
<keyword evidence="4 5" id="KW-0472">Membrane</keyword>
<feature type="transmembrane region" description="Helical" evidence="5">
    <location>
        <begin position="55"/>
        <end position="88"/>
    </location>
</feature>
<name>A0A2P7N061_9CYAN</name>